<evidence type="ECO:0000313" key="4">
    <source>
        <dbReference type="Proteomes" id="UP000595224"/>
    </source>
</evidence>
<feature type="repeat" description="ANK" evidence="1">
    <location>
        <begin position="352"/>
        <end position="384"/>
    </location>
</feature>
<feature type="compositionally biased region" description="Polar residues" evidence="2">
    <location>
        <begin position="223"/>
        <end position="232"/>
    </location>
</feature>
<dbReference type="InterPro" id="IPR002110">
    <property type="entry name" value="Ankyrin_rpt"/>
</dbReference>
<evidence type="ECO:0000313" key="3">
    <source>
        <dbReference type="EMBL" id="QQA00085.1"/>
    </source>
</evidence>
<dbReference type="PROSITE" id="PS50088">
    <property type="entry name" value="ANK_REPEAT"/>
    <property type="match status" value="3"/>
</dbReference>
<dbReference type="AlphaFoldDB" id="A0A7T3V4Q4"/>
<feature type="compositionally biased region" description="Low complexity" evidence="2">
    <location>
        <begin position="193"/>
        <end position="202"/>
    </location>
</feature>
<dbReference type="InterPro" id="IPR036770">
    <property type="entry name" value="Ankyrin_rpt-contain_sf"/>
</dbReference>
<evidence type="ECO:0000256" key="2">
    <source>
        <dbReference type="SAM" id="MobiDB-lite"/>
    </source>
</evidence>
<proteinExistence type="predicted"/>
<dbReference type="SUPFAM" id="SSF48403">
    <property type="entry name" value="Ankyrin repeat"/>
    <property type="match status" value="2"/>
</dbReference>
<evidence type="ECO:0000256" key="1">
    <source>
        <dbReference type="PROSITE-ProRule" id="PRU00023"/>
    </source>
</evidence>
<dbReference type="EMBL" id="CP064936">
    <property type="protein sequence ID" value="QQA00085.1"/>
    <property type="molecule type" value="Genomic_DNA"/>
</dbReference>
<feature type="repeat" description="ANK" evidence="1">
    <location>
        <begin position="488"/>
        <end position="521"/>
    </location>
</feature>
<organism evidence="3 4">
    <name type="scientific">Treponema peruense</name>
    <dbReference type="NCBI Taxonomy" id="2787628"/>
    <lineage>
        <taxon>Bacteria</taxon>
        <taxon>Pseudomonadati</taxon>
        <taxon>Spirochaetota</taxon>
        <taxon>Spirochaetia</taxon>
        <taxon>Spirochaetales</taxon>
        <taxon>Treponemataceae</taxon>
        <taxon>Treponema</taxon>
    </lineage>
</organism>
<name>A0A7T3V4Q4_9SPIR</name>
<keyword evidence="4" id="KW-1185">Reference proteome</keyword>
<dbReference type="Proteomes" id="UP000595224">
    <property type="component" value="Chromosome"/>
</dbReference>
<reference evidence="3 4" key="1">
    <citation type="submission" date="2020-11" db="EMBL/GenBank/DDBJ databases">
        <title>Treponema Peruensis nv. sp., first commensal Treponema isolated from human feces.</title>
        <authorList>
            <person name="Belkhou C."/>
            <person name="Raes J."/>
        </authorList>
    </citation>
    <scope>NUCLEOTIDE SEQUENCE [LARGE SCALE GENOMIC DNA]</scope>
    <source>
        <strain evidence="3 4">RCC2812</strain>
    </source>
</reference>
<dbReference type="Pfam" id="PF00023">
    <property type="entry name" value="Ank"/>
    <property type="match status" value="1"/>
</dbReference>
<accession>A0A7T3V4Q4</accession>
<sequence length="553" mass="60838">MEKFSIKKTVLILALFSVAYVLFAAEKNDYMQLAATGSEKEIEKELSYNSRLATQVFGSNRETFLMLALSSDRPVKIIKLCLMAGSNPTAKAKDGRTPVMYAANFCSSADTVNEVIKAGALFKSSRVKRLTAKAKNGKTAYDYAKINPVKEIYELLCSYAADPSAKEDALHEKGLTAEITFKPAEKTQEIQPEQSASETQAAAEKDTPAIPAEDTVSKPADASSATAQNISVSPAAEKTDEETVPRVSAENTASKTAPAVTVNPVVEKPAANIPPETQNKIKKDIAAKTETAAVPETTPAHLEKLSPSERKNQIKQYTQTFLYDYAEEDEEESNTEEKKPTIIENPDRADENGVTLLMKAAKAGNDWDVKKLIQSGANVQKRDADGWSALMYAVRYQNNASLVETLIKSGAHIRVRNKYNTTPLLLAADYSKNPDILAMLLKNRNNYEDEVFKAFILSITGENVPEHARQAKVQLFLDMKVPVNRIWKGKTPLIYAAQYGKSTKIIQQLIDAGAKTELRDSSGKMAFDYAKLNDSLEHDNSYWLLNSAPESAK</sequence>
<feature type="region of interest" description="Disordered" evidence="2">
    <location>
        <begin position="183"/>
        <end position="273"/>
    </location>
</feature>
<dbReference type="KEGG" id="tper:IWA51_07290"/>
<dbReference type="PANTHER" id="PTHR24133">
    <property type="entry name" value="ANKYRIN DOMAIN-CONTAINING"/>
    <property type="match status" value="1"/>
</dbReference>
<feature type="repeat" description="ANK" evidence="1">
    <location>
        <begin position="385"/>
        <end position="418"/>
    </location>
</feature>
<dbReference type="InterPro" id="IPR052391">
    <property type="entry name" value="E3_Ligase-Neurotoxin"/>
</dbReference>
<protein>
    <submittedName>
        <fullName evidence="3">Ankyrin repeat domain-containing protein</fullName>
    </submittedName>
</protein>
<feature type="region of interest" description="Disordered" evidence="2">
    <location>
        <begin position="327"/>
        <end position="350"/>
    </location>
</feature>
<feature type="compositionally biased region" description="Basic and acidic residues" evidence="2">
    <location>
        <begin position="335"/>
        <end position="350"/>
    </location>
</feature>
<dbReference type="Pfam" id="PF12796">
    <property type="entry name" value="Ank_2"/>
    <property type="match status" value="2"/>
</dbReference>
<dbReference type="SMART" id="SM00248">
    <property type="entry name" value="ANK"/>
    <property type="match status" value="7"/>
</dbReference>
<gene>
    <name evidence="3" type="ORF">IWA51_07290</name>
</gene>
<dbReference type="PANTHER" id="PTHR24133:SF40">
    <property type="entry name" value="ANKYRIN REPEAT DOMAIN 44"/>
    <property type="match status" value="1"/>
</dbReference>
<keyword evidence="1" id="KW-0040">ANK repeat</keyword>
<dbReference type="Gene3D" id="1.25.40.20">
    <property type="entry name" value="Ankyrin repeat-containing domain"/>
    <property type="match status" value="3"/>
</dbReference>
<dbReference type="PROSITE" id="PS50297">
    <property type="entry name" value="ANK_REP_REGION"/>
    <property type="match status" value="3"/>
</dbReference>
<dbReference type="RefSeq" id="WP_198441951.1">
    <property type="nucleotide sequence ID" value="NZ_CBCSHE010000001.1"/>
</dbReference>